<sequence length="311" mass="37274">NFYDYNYFFDASSEFYEDSLKLLAKNFQAINYDQFGNMNESFLSEDKFNDVFKKKIYDHKIPLDFLTCLRIKKETTDILIKRLFLEVQTVEMIMKLYDTLFLVYSYQRTQMDYVQVANFIIFFAKDIVKLFEHEKNELTVFLTLICNLRNFSSSCAEIASFSDKPVKTYVNLSVIAMFSQLKIEDQNDVVIAALRNEILENFFVRYLYGRNTWLNNIMRQESASKIFFEFKYIEHLFSRFGIYSSKNENYCSRLFKYLLNNNISISEIFDRDELLDVIRLLRSNIVFGINSYECGELIRIIEYFLEHESFF</sequence>
<comment type="caution">
    <text evidence="2">The sequence shown here is derived from an EMBL/GenBank/DDBJ whole genome shotgun (WGS) entry which is preliminary data.</text>
</comment>
<protein>
    <submittedName>
        <fullName evidence="2">Uncharacterized protein</fullName>
    </submittedName>
</protein>
<evidence type="ECO:0000313" key="3">
    <source>
        <dbReference type="Proteomes" id="UP000292362"/>
    </source>
</evidence>
<gene>
    <name evidence="2" type="ORF">CWI37_0668p0010</name>
    <name evidence="1" type="ORF">CWI37_1046p0020</name>
</gene>
<name>A0A4Q9L3I4_9MICR</name>
<evidence type="ECO:0000313" key="1">
    <source>
        <dbReference type="EMBL" id="TBU00310.1"/>
    </source>
</evidence>
<dbReference type="AlphaFoldDB" id="A0A4Q9L3I4"/>
<dbReference type="VEuPathDB" id="MicrosporidiaDB:CWI37_1046p0020"/>
<accession>A0A4Q9L3I4</accession>
<dbReference type="EMBL" id="PITJ01001046">
    <property type="protein sequence ID" value="TBU00310.1"/>
    <property type="molecule type" value="Genomic_DNA"/>
</dbReference>
<feature type="non-terminal residue" evidence="2">
    <location>
        <position position="1"/>
    </location>
</feature>
<organism evidence="2 3">
    <name type="scientific">Hamiltosporidium tvaerminnensis</name>
    <dbReference type="NCBI Taxonomy" id="1176355"/>
    <lineage>
        <taxon>Eukaryota</taxon>
        <taxon>Fungi</taxon>
        <taxon>Fungi incertae sedis</taxon>
        <taxon>Microsporidia</taxon>
        <taxon>Dubosqiidae</taxon>
        <taxon>Hamiltosporidium</taxon>
    </lineage>
</organism>
<evidence type="ECO:0000313" key="2">
    <source>
        <dbReference type="EMBL" id="TBU01615.1"/>
    </source>
</evidence>
<reference evidence="2 3" key="1">
    <citation type="submission" date="2017-12" db="EMBL/GenBank/DDBJ databases">
        <authorList>
            <person name="Pombert J.-F."/>
            <person name="Haag K.L."/>
            <person name="Ebert D."/>
        </authorList>
    </citation>
    <scope>NUCLEOTIDE SEQUENCE [LARGE SCALE GENOMIC DNA]</scope>
    <source>
        <strain evidence="2">FI-OER-3-3</strain>
    </source>
</reference>
<dbReference type="Proteomes" id="UP000292362">
    <property type="component" value="Unassembled WGS sequence"/>
</dbReference>
<dbReference type="EMBL" id="PITJ01000668">
    <property type="protein sequence ID" value="TBU01615.1"/>
    <property type="molecule type" value="Genomic_DNA"/>
</dbReference>
<dbReference type="VEuPathDB" id="MicrosporidiaDB:CWI37_0668p0010"/>
<proteinExistence type="predicted"/>